<dbReference type="Gene3D" id="3.40.50.300">
    <property type="entry name" value="P-loop containing nucleotide triphosphate hydrolases"/>
    <property type="match status" value="1"/>
</dbReference>
<dbReference type="RefSeq" id="WP_285577714.1">
    <property type="nucleotide sequence ID" value="NZ_BSDE01000009.1"/>
</dbReference>
<dbReference type="InterPro" id="IPR008868">
    <property type="entry name" value="TniB"/>
</dbReference>
<gene>
    <name evidence="1" type="ORF">GETHLI_34020</name>
</gene>
<organism evidence="1 2">
    <name type="scientific">Geothrix limicola</name>
    <dbReference type="NCBI Taxonomy" id="2927978"/>
    <lineage>
        <taxon>Bacteria</taxon>
        <taxon>Pseudomonadati</taxon>
        <taxon>Acidobacteriota</taxon>
        <taxon>Holophagae</taxon>
        <taxon>Holophagales</taxon>
        <taxon>Holophagaceae</taxon>
        <taxon>Geothrix</taxon>
    </lineage>
</organism>
<proteinExistence type="predicted"/>
<reference evidence="1 2" key="1">
    <citation type="journal article" date="2023" name="Antonie Van Leeuwenhoek">
        <title>Mesoterricola silvestris gen. nov., sp. nov., Mesoterricola sediminis sp. nov., Geothrix oryzae sp. nov., Geothrix edaphica sp. nov., Geothrix rubra sp. nov., and Geothrix limicola sp. nov., six novel members of Acidobacteriota isolated from soils.</title>
        <authorList>
            <person name="Itoh H."/>
            <person name="Sugisawa Y."/>
            <person name="Mise K."/>
            <person name="Xu Z."/>
            <person name="Kuniyasu M."/>
            <person name="Ushijima N."/>
            <person name="Kawano K."/>
            <person name="Kobayashi E."/>
            <person name="Shiratori Y."/>
            <person name="Masuda Y."/>
            <person name="Senoo K."/>
        </authorList>
    </citation>
    <scope>NUCLEOTIDE SEQUENCE [LARGE SCALE GENOMIC DNA]</scope>
    <source>
        <strain evidence="1 2">Red804</strain>
    </source>
</reference>
<sequence length="308" mass="34179">MTMTQDPDESRLYPHLGDAARAVIDAGLEARIRFIKETHWIGYAQADLILARMKELLDAPRVDRPECLVILGDTNNGKTSILQRFANSQVRIERGDGSGSEWPVVTIQAPPVADEKRLYTAILHRVGGLGASLRTRSALFTATITTLSGIGTRMLVIDEIHHLISGSTNQHRICLNALKYLANELRLSIVVAGISDAHYSLGVIDPQLENRFKPMQLPRWIDGVNFRRLLASIEMILPLKKPSILQRPVMAKRLAILSDGKIGELLTILVAATVEAIRSGKECIDEGVITQIQDIAPAYRRRTLRDDL</sequence>
<dbReference type="Pfam" id="PF05621">
    <property type="entry name" value="TniB"/>
    <property type="match status" value="1"/>
</dbReference>
<accession>A0ABQ5QLH4</accession>
<dbReference type="InterPro" id="IPR027417">
    <property type="entry name" value="P-loop_NTPase"/>
</dbReference>
<comment type="caution">
    <text evidence="1">The sequence shown here is derived from an EMBL/GenBank/DDBJ whole genome shotgun (WGS) entry which is preliminary data.</text>
</comment>
<evidence type="ECO:0000313" key="2">
    <source>
        <dbReference type="Proteomes" id="UP001165069"/>
    </source>
</evidence>
<protein>
    <submittedName>
        <fullName evidence="1">Transposase</fullName>
    </submittedName>
</protein>
<dbReference type="SUPFAM" id="SSF52540">
    <property type="entry name" value="P-loop containing nucleoside triphosphate hydrolases"/>
    <property type="match status" value="1"/>
</dbReference>
<name>A0ABQ5QLH4_9BACT</name>
<dbReference type="EMBL" id="BSDE01000009">
    <property type="protein sequence ID" value="GLH74900.1"/>
    <property type="molecule type" value="Genomic_DNA"/>
</dbReference>
<evidence type="ECO:0000313" key="1">
    <source>
        <dbReference type="EMBL" id="GLH74900.1"/>
    </source>
</evidence>
<keyword evidence="2" id="KW-1185">Reference proteome</keyword>
<dbReference type="Proteomes" id="UP001165069">
    <property type="component" value="Unassembled WGS sequence"/>
</dbReference>